<sequence>MSDDAEQSAEQDTGAAVGHDLVADRTTAPMSEYSARAVLIGILVALVGSAIAFGIPLLAVGV</sequence>
<dbReference type="GeneID" id="96156390"/>
<evidence type="ECO:0000256" key="1">
    <source>
        <dbReference type="SAM" id="MobiDB-lite"/>
    </source>
</evidence>
<dbReference type="RefSeq" id="WP_006184072.1">
    <property type="nucleotide sequence ID" value="NZ_CP040637.1"/>
</dbReference>
<name>A0A4P9TFY6_9EURY</name>
<dbReference type="Proteomes" id="UP000307562">
    <property type="component" value="Chromosome"/>
</dbReference>
<keyword evidence="2" id="KW-0472">Membrane</keyword>
<keyword evidence="4" id="KW-1185">Reference proteome</keyword>
<dbReference type="AlphaFoldDB" id="A0A4P9TFY6"/>
<feature type="region of interest" description="Disordered" evidence="1">
    <location>
        <begin position="1"/>
        <end position="20"/>
    </location>
</feature>
<dbReference type="InterPro" id="IPR055972">
    <property type="entry name" value="DUF7550"/>
</dbReference>
<evidence type="ECO:0000256" key="2">
    <source>
        <dbReference type="SAM" id="Phobius"/>
    </source>
</evidence>
<reference evidence="4" key="1">
    <citation type="submission" date="2019-05" db="EMBL/GenBank/DDBJ databases">
        <title>Complete Genome Sequence and Methylation Pattern of the Halophilic Archaeon Natrinema pallidum BOL6-1.</title>
        <authorList>
            <person name="DasSarma P."/>
            <person name="DasSarma B.P."/>
            <person name="DasSarma S.L."/>
            <person name="Martinez F.L."/>
            <person name="Guzman D."/>
            <person name="Roberts R.J."/>
            <person name="DasSarma S."/>
        </authorList>
    </citation>
    <scope>NUCLEOTIDE SEQUENCE [LARGE SCALE GENOMIC DNA]</scope>
    <source>
        <strain evidence="4">BOL6-1</strain>
    </source>
</reference>
<feature type="transmembrane region" description="Helical" evidence="2">
    <location>
        <begin position="37"/>
        <end position="60"/>
    </location>
</feature>
<evidence type="ECO:0000313" key="3">
    <source>
        <dbReference type="EMBL" id="QCW03617.1"/>
    </source>
</evidence>
<protein>
    <submittedName>
        <fullName evidence="3">Uncharacterized protein</fullName>
    </submittedName>
</protein>
<dbReference type="KEGG" id="npl:FGF80_10355"/>
<keyword evidence="2" id="KW-0812">Transmembrane</keyword>
<dbReference type="Pfam" id="PF24418">
    <property type="entry name" value="DUF7550"/>
    <property type="match status" value="1"/>
</dbReference>
<organism evidence="3 4">
    <name type="scientific">Natrinema pallidum</name>
    <dbReference type="NCBI Taxonomy" id="69527"/>
    <lineage>
        <taxon>Archaea</taxon>
        <taxon>Methanobacteriati</taxon>
        <taxon>Methanobacteriota</taxon>
        <taxon>Stenosarchaea group</taxon>
        <taxon>Halobacteria</taxon>
        <taxon>Halobacteriales</taxon>
        <taxon>Natrialbaceae</taxon>
        <taxon>Natrinema</taxon>
    </lineage>
</organism>
<keyword evidence="2" id="KW-1133">Transmembrane helix</keyword>
<proteinExistence type="predicted"/>
<evidence type="ECO:0000313" key="4">
    <source>
        <dbReference type="Proteomes" id="UP000307562"/>
    </source>
</evidence>
<gene>
    <name evidence="3" type="ORF">FGF80_10355</name>
</gene>
<dbReference type="EMBL" id="CP040637">
    <property type="protein sequence ID" value="QCW03617.1"/>
    <property type="molecule type" value="Genomic_DNA"/>
</dbReference>
<accession>A0A4P9TFY6</accession>